<dbReference type="PANTHER" id="PTHR35046">
    <property type="entry name" value="ZINC KNUCKLE (CCHC-TYPE) FAMILY PROTEIN"/>
    <property type="match status" value="1"/>
</dbReference>
<dbReference type="GO" id="GO:0003723">
    <property type="term" value="F:RNA binding"/>
    <property type="evidence" value="ECO:0007669"/>
    <property type="project" value="UniProtKB-KW"/>
</dbReference>
<reference evidence="3" key="1">
    <citation type="submission" date="2021-03" db="EMBL/GenBank/DDBJ databases">
        <title>Draft genome sequence of rust myrtle Austropuccinia psidii MF-1, a brazilian biotype.</title>
        <authorList>
            <person name="Quecine M.C."/>
            <person name="Pachon D.M.R."/>
            <person name="Bonatelli M.L."/>
            <person name="Correr F.H."/>
            <person name="Franceschini L.M."/>
            <person name="Leite T.F."/>
            <person name="Margarido G.R.A."/>
            <person name="Almeida C.A."/>
            <person name="Ferrarezi J.A."/>
            <person name="Labate C.A."/>
        </authorList>
    </citation>
    <scope>NUCLEOTIDE SEQUENCE</scope>
    <source>
        <strain evidence="3">MF-1</strain>
    </source>
</reference>
<proteinExistence type="predicted"/>
<sequence>MINIQEPSRPWEIVHMDWVAGLPPGSDRSYTSFLVIADKISITAIFLPCHKDDTVMDTALVIWKRVVSWTGIFANIISERGPKFTSALWKNLHQLFGGRISFSTAYHPQYQPVSQNQSTTMTAKYYKPVVKPRYQQNMELIQISSEVIKRKRKLTTFLRNKLDHHRTRDNKVIPAQSCC</sequence>
<dbReference type="InterPro" id="IPR001584">
    <property type="entry name" value="Integrase_cat-core"/>
</dbReference>
<dbReference type="AlphaFoldDB" id="A0A9Q3JNJ9"/>
<comment type="caution">
    <text evidence="3">The sequence shown here is derived from an EMBL/GenBank/DDBJ whole genome shotgun (WGS) entry which is preliminary data.</text>
</comment>
<dbReference type="Proteomes" id="UP000765509">
    <property type="component" value="Unassembled WGS sequence"/>
</dbReference>
<evidence type="ECO:0000313" key="4">
    <source>
        <dbReference type="Proteomes" id="UP000765509"/>
    </source>
</evidence>
<protein>
    <recommendedName>
        <fullName evidence="2">Integrase catalytic domain-containing protein</fullName>
    </recommendedName>
</protein>
<dbReference type="InterPro" id="IPR012337">
    <property type="entry name" value="RNaseH-like_sf"/>
</dbReference>
<keyword evidence="4" id="KW-1185">Reference proteome</keyword>
<dbReference type="GO" id="GO:0015074">
    <property type="term" value="P:DNA integration"/>
    <property type="evidence" value="ECO:0007669"/>
    <property type="project" value="InterPro"/>
</dbReference>
<name>A0A9Q3JNJ9_9BASI</name>
<keyword evidence="1" id="KW-0694">RNA-binding</keyword>
<dbReference type="PROSITE" id="PS50994">
    <property type="entry name" value="INTEGRASE"/>
    <property type="match status" value="1"/>
</dbReference>
<feature type="domain" description="Integrase catalytic" evidence="2">
    <location>
        <begin position="6"/>
        <end position="169"/>
    </location>
</feature>
<organism evidence="3 4">
    <name type="scientific">Austropuccinia psidii MF-1</name>
    <dbReference type="NCBI Taxonomy" id="1389203"/>
    <lineage>
        <taxon>Eukaryota</taxon>
        <taxon>Fungi</taxon>
        <taxon>Dikarya</taxon>
        <taxon>Basidiomycota</taxon>
        <taxon>Pucciniomycotina</taxon>
        <taxon>Pucciniomycetes</taxon>
        <taxon>Pucciniales</taxon>
        <taxon>Sphaerophragmiaceae</taxon>
        <taxon>Austropuccinia</taxon>
    </lineage>
</organism>
<evidence type="ECO:0000259" key="2">
    <source>
        <dbReference type="PROSITE" id="PS50994"/>
    </source>
</evidence>
<evidence type="ECO:0000256" key="1">
    <source>
        <dbReference type="ARBA" id="ARBA00022884"/>
    </source>
</evidence>
<gene>
    <name evidence="3" type="ORF">O181_105198</name>
</gene>
<dbReference type="PANTHER" id="PTHR35046:SF26">
    <property type="entry name" value="RNA-DIRECTED DNA POLYMERASE"/>
    <property type="match status" value="1"/>
</dbReference>
<accession>A0A9Q3JNJ9</accession>
<dbReference type="InterPro" id="IPR036397">
    <property type="entry name" value="RNaseH_sf"/>
</dbReference>
<dbReference type="GO" id="GO:0005634">
    <property type="term" value="C:nucleus"/>
    <property type="evidence" value="ECO:0007669"/>
    <property type="project" value="UniProtKB-ARBA"/>
</dbReference>
<dbReference type="EMBL" id="AVOT02077521">
    <property type="protein sequence ID" value="MBW0565483.1"/>
    <property type="molecule type" value="Genomic_DNA"/>
</dbReference>
<dbReference type="SUPFAM" id="SSF53098">
    <property type="entry name" value="Ribonuclease H-like"/>
    <property type="match status" value="1"/>
</dbReference>
<dbReference type="Gene3D" id="3.30.420.10">
    <property type="entry name" value="Ribonuclease H-like superfamily/Ribonuclease H"/>
    <property type="match status" value="1"/>
</dbReference>
<evidence type="ECO:0000313" key="3">
    <source>
        <dbReference type="EMBL" id="MBW0565483.1"/>
    </source>
</evidence>